<organism evidence="2 3">
    <name type="scientific">Serinicoccus hydrothermalis</name>
    <dbReference type="NCBI Taxonomy" id="1758689"/>
    <lineage>
        <taxon>Bacteria</taxon>
        <taxon>Bacillati</taxon>
        <taxon>Actinomycetota</taxon>
        <taxon>Actinomycetes</taxon>
        <taxon>Micrococcales</taxon>
        <taxon>Ornithinimicrobiaceae</taxon>
        <taxon>Serinicoccus</taxon>
    </lineage>
</organism>
<dbReference type="InterPro" id="IPR009737">
    <property type="entry name" value="Aim32/Apd1-like"/>
</dbReference>
<dbReference type="Proteomes" id="UP000092482">
    <property type="component" value="Chromosome"/>
</dbReference>
<evidence type="ECO:0000313" key="3">
    <source>
        <dbReference type="Proteomes" id="UP000092482"/>
    </source>
</evidence>
<evidence type="ECO:0000256" key="1">
    <source>
        <dbReference type="SAM" id="MobiDB-lite"/>
    </source>
</evidence>
<dbReference type="InterPro" id="IPR036249">
    <property type="entry name" value="Thioredoxin-like_sf"/>
</dbReference>
<proteinExistence type="predicted"/>
<dbReference type="STRING" id="1758689.SGUI_1094"/>
<dbReference type="KEGG" id="serj:SGUI_1094"/>
<evidence type="ECO:0000313" key="2">
    <source>
        <dbReference type="EMBL" id="ANS78490.1"/>
    </source>
</evidence>
<dbReference type="CDD" id="cd03062">
    <property type="entry name" value="TRX_Fd_Sucrase"/>
    <property type="match status" value="1"/>
</dbReference>
<dbReference type="RefSeq" id="WP_066637315.1">
    <property type="nucleotide sequence ID" value="NZ_CP014989.1"/>
</dbReference>
<dbReference type="Gene3D" id="3.40.30.10">
    <property type="entry name" value="Glutaredoxin"/>
    <property type="match status" value="1"/>
</dbReference>
<name>A0A1B1NAM7_9MICO</name>
<sequence>MTETFRCSDAARERADPMGGTAPPQPRLLLVEVPGGWPFDALQALPADVRDDVLRESAAARARVLLIRRPGEHPRREGPWRWYAVDPGAPAGSRTVRGSWQTGEELLAGARRVRQMAQEVARPGGDAPEDGPEDEQLLLVCTHGRKDVCCALRGRPVAAELGRTWPEQTWECSHTGGDRFAANLLVLPDGACYGGLDAGTVAQVVRDHRGGAPAVGHLRGRVGQDRMVQSAVLAALGRWPVPWDAVQPLGAPVPLPPEAVDEPRPGSEPVVARWRTDLSVRGHGAWRATGVERLAPAQRLTCRAPQAGSVRIPEVVGWAELPAARDR</sequence>
<dbReference type="EMBL" id="CP014989">
    <property type="protein sequence ID" value="ANS78490.1"/>
    <property type="molecule type" value="Genomic_DNA"/>
</dbReference>
<reference evidence="2 3" key="1">
    <citation type="submission" date="2016-03" db="EMBL/GenBank/DDBJ databases">
        <title>Shallow-sea hydrothermal system.</title>
        <authorList>
            <person name="Tang K."/>
        </authorList>
    </citation>
    <scope>NUCLEOTIDE SEQUENCE [LARGE SCALE GENOMIC DNA]</scope>
    <source>
        <strain evidence="2 3">JLT9</strain>
    </source>
</reference>
<dbReference type="AlphaFoldDB" id="A0A1B1NAM7"/>
<dbReference type="SUPFAM" id="SSF52833">
    <property type="entry name" value="Thioredoxin-like"/>
    <property type="match status" value="1"/>
</dbReference>
<protein>
    <submittedName>
        <fullName evidence="2">Sucraseferredoxin family protein</fullName>
    </submittedName>
</protein>
<accession>A0A1B1NAM7</accession>
<feature type="region of interest" description="Disordered" evidence="1">
    <location>
        <begin position="1"/>
        <end position="25"/>
    </location>
</feature>
<keyword evidence="3" id="KW-1185">Reference proteome</keyword>
<dbReference type="OrthoDB" id="3399139at2"/>
<dbReference type="Pfam" id="PF06999">
    <property type="entry name" value="Suc_Fer-like"/>
    <property type="match status" value="1"/>
</dbReference>
<gene>
    <name evidence="2" type="ORF">SGUI_1094</name>
</gene>